<dbReference type="Proteomes" id="UP001497535">
    <property type="component" value="Unassembled WGS sequence"/>
</dbReference>
<sequence>MCEQQNERPTALVKKNFSSLLLPLFFPSLILFLLFSLLFSRFRNPVFLSLSKKYFSSFLPFPLSPLPLKNIFFLPFPCKKCCRCFYFFKFFHGFRSFPINFN</sequence>
<keyword evidence="2" id="KW-1185">Reference proteome</keyword>
<comment type="caution">
    <text evidence="1">The sequence shown here is derived from an EMBL/GenBank/DDBJ whole genome shotgun (WGS) entry which is preliminary data.</text>
</comment>
<gene>
    <name evidence="1" type="ORF">MENTE1834_LOCUS31079</name>
</gene>
<accession>A0ACB1A0J3</accession>
<name>A0ACB1A0J3_MELEN</name>
<dbReference type="EMBL" id="CAVMJV010000051">
    <property type="protein sequence ID" value="CAK5083725.1"/>
    <property type="molecule type" value="Genomic_DNA"/>
</dbReference>
<proteinExistence type="predicted"/>
<evidence type="ECO:0000313" key="1">
    <source>
        <dbReference type="EMBL" id="CAK5083725.1"/>
    </source>
</evidence>
<protein>
    <submittedName>
        <fullName evidence="1">Uncharacterized protein</fullName>
    </submittedName>
</protein>
<evidence type="ECO:0000313" key="2">
    <source>
        <dbReference type="Proteomes" id="UP001497535"/>
    </source>
</evidence>
<reference evidence="1" key="1">
    <citation type="submission" date="2023-11" db="EMBL/GenBank/DDBJ databases">
        <authorList>
            <person name="Poullet M."/>
        </authorList>
    </citation>
    <scope>NUCLEOTIDE SEQUENCE</scope>
    <source>
        <strain evidence="1">E1834</strain>
    </source>
</reference>
<organism evidence="1 2">
    <name type="scientific">Meloidogyne enterolobii</name>
    <name type="common">Root-knot nematode worm</name>
    <name type="synonym">Meloidogyne mayaguensis</name>
    <dbReference type="NCBI Taxonomy" id="390850"/>
    <lineage>
        <taxon>Eukaryota</taxon>
        <taxon>Metazoa</taxon>
        <taxon>Ecdysozoa</taxon>
        <taxon>Nematoda</taxon>
        <taxon>Chromadorea</taxon>
        <taxon>Rhabditida</taxon>
        <taxon>Tylenchina</taxon>
        <taxon>Tylenchomorpha</taxon>
        <taxon>Tylenchoidea</taxon>
        <taxon>Meloidogynidae</taxon>
        <taxon>Meloidogyninae</taxon>
        <taxon>Meloidogyne</taxon>
    </lineage>
</organism>